<dbReference type="EMBL" id="WNWS01000130">
    <property type="protein sequence ID" value="KAE9978740.1"/>
    <property type="molecule type" value="Genomic_DNA"/>
</dbReference>
<feature type="region of interest" description="Disordered" evidence="11">
    <location>
        <begin position="1"/>
        <end position="94"/>
    </location>
</feature>
<evidence type="ECO:0000313" key="17">
    <source>
        <dbReference type="Proteomes" id="UP000490939"/>
    </source>
</evidence>
<evidence type="ECO:0000313" key="14">
    <source>
        <dbReference type="EMBL" id="KAE9965156.1"/>
    </source>
</evidence>
<dbReference type="PROSITE" id="PS50086">
    <property type="entry name" value="TBC_RABGAP"/>
    <property type="match status" value="1"/>
</dbReference>
<dbReference type="GO" id="GO:0015031">
    <property type="term" value="P:protein transport"/>
    <property type="evidence" value="ECO:0007669"/>
    <property type="project" value="UniProtKB-KW"/>
</dbReference>
<keyword evidence="4" id="KW-0963">Cytoplasm</keyword>
<evidence type="ECO:0000313" key="15">
    <source>
        <dbReference type="EMBL" id="KAE9978740.1"/>
    </source>
</evidence>
<feature type="region of interest" description="Disordered" evidence="11">
    <location>
        <begin position="428"/>
        <end position="474"/>
    </location>
</feature>
<keyword evidence="2" id="KW-0813">Transport</keyword>
<dbReference type="PANTHER" id="PTHR47219">
    <property type="entry name" value="RAB GTPASE-ACTIVATING PROTEIN 1-LIKE"/>
    <property type="match status" value="1"/>
</dbReference>
<dbReference type="InterPro" id="IPR035969">
    <property type="entry name" value="Rab-GAP_TBC_sf"/>
</dbReference>
<evidence type="ECO:0000256" key="7">
    <source>
        <dbReference type="ARBA" id="ARBA00023054"/>
    </source>
</evidence>
<keyword evidence="17" id="KW-1185">Reference proteome</keyword>
<keyword evidence="6" id="KW-0653">Protein transport</keyword>
<evidence type="ECO:0000256" key="9">
    <source>
        <dbReference type="ARBA" id="ARBA00072088"/>
    </source>
</evidence>
<dbReference type="GO" id="GO:0005096">
    <property type="term" value="F:GTPase activator activity"/>
    <property type="evidence" value="ECO:0007669"/>
    <property type="project" value="UniProtKB-KW"/>
</dbReference>
<comment type="subcellular location">
    <subcellularLocation>
        <location evidence="1">Cytoplasm</location>
    </subcellularLocation>
</comment>
<feature type="coiled-coil region" evidence="10">
    <location>
        <begin position="790"/>
        <end position="824"/>
    </location>
</feature>
<evidence type="ECO:0000313" key="16">
    <source>
        <dbReference type="Proteomes" id="UP000447873"/>
    </source>
</evidence>
<gene>
    <name evidence="13" type="ORF">BLS_000621</name>
    <name evidence="14" type="ORF">EG327_000634</name>
    <name evidence="15" type="ORF">EG328_001338</name>
</gene>
<comment type="similarity">
    <text evidence="8">Belongs to the GYP5 family.</text>
</comment>
<dbReference type="Pfam" id="PF23436">
    <property type="entry name" value="RabGap-TBC_2"/>
    <property type="match status" value="1"/>
</dbReference>
<proteinExistence type="inferred from homology"/>
<organism evidence="15 16">
    <name type="scientific">Venturia inaequalis</name>
    <name type="common">Apple scab fungus</name>
    <dbReference type="NCBI Taxonomy" id="5025"/>
    <lineage>
        <taxon>Eukaryota</taxon>
        <taxon>Fungi</taxon>
        <taxon>Dikarya</taxon>
        <taxon>Ascomycota</taxon>
        <taxon>Pezizomycotina</taxon>
        <taxon>Dothideomycetes</taxon>
        <taxon>Pleosporomycetidae</taxon>
        <taxon>Venturiales</taxon>
        <taxon>Venturiaceae</taxon>
        <taxon>Venturia</taxon>
    </lineage>
</organism>
<evidence type="ECO:0000256" key="8">
    <source>
        <dbReference type="ARBA" id="ARBA00061661"/>
    </source>
</evidence>
<dbReference type="Gene3D" id="1.10.8.270">
    <property type="entry name" value="putative rabgap domain of human tbc1 domain family member 14 like domains"/>
    <property type="match status" value="1"/>
</dbReference>
<evidence type="ECO:0000256" key="5">
    <source>
        <dbReference type="ARBA" id="ARBA00022892"/>
    </source>
</evidence>
<keyword evidence="5" id="KW-0931">ER-Golgi transport</keyword>
<dbReference type="FunFam" id="1.10.472.80:FF:000044">
    <property type="entry name" value="GTPase-activating protein GYP5"/>
    <property type="match status" value="1"/>
</dbReference>
<evidence type="ECO:0000256" key="4">
    <source>
        <dbReference type="ARBA" id="ARBA00022490"/>
    </source>
</evidence>
<dbReference type="Proteomes" id="UP000490939">
    <property type="component" value="Unassembled WGS sequence"/>
</dbReference>
<evidence type="ECO:0000256" key="11">
    <source>
        <dbReference type="SAM" id="MobiDB-lite"/>
    </source>
</evidence>
<dbReference type="Gene3D" id="1.10.10.750">
    <property type="entry name" value="Ypt/Rab-GAP domain of gyp1p, domain 1"/>
    <property type="match status" value="1"/>
</dbReference>
<dbReference type="SUPFAM" id="SSF47923">
    <property type="entry name" value="Ypt/Rab-GAP domain of gyp1p"/>
    <property type="match status" value="2"/>
</dbReference>
<evidence type="ECO:0000256" key="1">
    <source>
        <dbReference type="ARBA" id="ARBA00004496"/>
    </source>
</evidence>
<dbReference type="SMART" id="SM00164">
    <property type="entry name" value="TBC"/>
    <property type="match status" value="1"/>
</dbReference>
<dbReference type="Proteomes" id="UP000447873">
    <property type="component" value="Unassembled WGS sequence"/>
</dbReference>
<feature type="region of interest" description="Disordered" evidence="11">
    <location>
        <begin position="273"/>
        <end position="348"/>
    </location>
</feature>
<evidence type="ECO:0000256" key="10">
    <source>
        <dbReference type="SAM" id="Coils"/>
    </source>
</evidence>
<dbReference type="Proteomes" id="UP000433883">
    <property type="component" value="Unassembled WGS sequence"/>
</dbReference>
<feature type="coiled-coil region" evidence="10">
    <location>
        <begin position="854"/>
        <end position="888"/>
    </location>
</feature>
<feature type="domain" description="Rab-GAP TBC" evidence="12">
    <location>
        <begin position="384"/>
        <end position="650"/>
    </location>
</feature>
<evidence type="ECO:0000259" key="12">
    <source>
        <dbReference type="PROSITE" id="PS50086"/>
    </source>
</evidence>
<dbReference type="InterPro" id="IPR050302">
    <property type="entry name" value="Rab_GAP_TBC_domain"/>
</dbReference>
<protein>
    <recommendedName>
        <fullName evidence="9">GTPase-activating protein GYP5</fullName>
    </recommendedName>
</protein>
<dbReference type="AlphaFoldDB" id="A0A8H3UYK3"/>
<keyword evidence="3" id="KW-0343">GTPase activation</keyword>
<dbReference type="EMBL" id="WNWR01001123">
    <property type="protein sequence ID" value="KAE9965156.1"/>
    <property type="molecule type" value="Genomic_DNA"/>
</dbReference>
<dbReference type="PANTHER" id="PTHR47219:SF9">
    <property type="entry name" value="GTPASE ACTIVATING PROTEIN AND CENTROSOME-ASSOCIATED, ISOFORM B"/>
    <property type="match status" value="1"/>
</dbReference>
<comment type="caution">
    <text evidence="15">The sequence shown here is derived from an EMBL/GenBank/DDBJ whole genome shotgun (WGS) entry which is preliminary data.</text>
</comment>
<dbReference type="InterPro" id="IPR000195">
    <property type="entry name" value="Rab-GAP-TBC_dom"/>
</dbReference>
<keyword evidence="7 10" id="KW-0175">Coiled coil</keyword>
<dbReference type="GO" id="GO:0005737">
    <property type="term" value="C:cytoplasm"/>
    <property type="evidence" value="ECO:0007669"/>
    <property type="project" value="UniProtKB-SubCell"/>
</dbReference>
<name>A0A8H3UYK3_VENIN</name>
<feature type="compositionally biased region" description="Polar residues" evidence="11">
    <location>
        <begin position="37"/>
        <end position="64"/>
    </location>
</feature>
<dbReference type="EMBL" id="WNWQ01001115">
    <property type="protein sequence ID" value="KAE9962234.1"/>
    <property type="molecule type" value="Genomic_DNA"/>
</dbReference>
<feature type="compositionally biased region" description="Polar residues" evidence="11">
    <location>
        <begin position="1"/>
        <end position="16"/>
    </location>
</feature>
<feature type="region of interest" description="Disordered" evidence="11">
    <location>
        <begin position="201"/>
        <end position="227"/>
    </location>
</feature>
<evidence type="ECO:0000256" key="6">
    <source>
        <dbReference type="ARBA" id="ARBA00022927"/>
    </source>
</evidence>
<accession>A0A8H3UYK3</accession>
<dbReference type="GO" id="GO:0016192">
    <property type="term" value="P:vesicle-mediated transport"/>
    <property type="evidence" value="ECO:0007669"/>
    <property type="project" value="UniProtKB-KW"/>
</dbReference>
<sequence length="892" mass="98613">MAERPTTPTNGESNKPGSEDSDTFEDAITPRPRQPSPDATRSLTARSLSQASRTTADEPQSPTMATKEEQAPTEGDVSPKSTLVDGPIEEQEEKISIADMDEVNLEEGTARAVNLRGLSANLVSMNSKTVPPSHSRAATPSSIHTIELKNIPEDASTQKISSPTRTIPPASIIQEKVTSPSSFPAMARKFNSPFSFFSRNSTNNDIKAQSPPPMVSPNPQSHDRRDTISSVNSHADLMVGRYKEDKDPASKRESQDSLKTKFKALRFAAETGLQLPGADSETGATPGRSASIAHGIPGSALLTPDEERTEAPLGPIPRSASSPGLLRRPTIDPNMAPGTASGMTLGPDAGTPVDWDLWQSVVYEGPAAVARTSAQELSAAISNGIPHAIRGVVWQVLSQSKNEDLETIYHELVARGTDKEKTLTNGHASLASISSKDRESLASSASSIRSDKSTPPPSAGGAVSPLPMANGDSAHDMSRLQNDLLANKSRDPKDELAKIKKLEKMIKRDLGSRTSYSKYGNDQSIQTGLFGVCKAYALYDEAVGYAQGMNFIVMPLLLNMSHEEAFCVFVRLMNQYGMRELFVQDMPGLHLHLYQFERLLEDFEPALYCHLHRRGVGPTLYATQWFLTLFAYRFPLPLAIRIYDLVLSEGLGAILKFALVLMQQNSAALLRMQDMGQLTTFLKERVFDAYIDKQPSQKSILDAGFFGSGGDTEVYQADRLVQDACTLKITPEMLALYKSEWEEQERTRKEREIELETLRAQVTSLAHKVRALEGSAEQRDTEHIEVCNEMVRLKMENESLQDKNESLEGQVQEYKKIADHIKEEEEARWQTDLDQARVRNKEVHESNRVLEIEVDELSSSLAIVKMEKAEAQSELETYKQKWKNMKDQFNTN</sequence>
<evidence type="ECO:0000313" key="13">
    <source>
        <dbReference type="EMBL" id="KAE9962234.1"/>
    </source>
</evidence>
<evidence type="ECO:0000256" key="2">
    <source>
        <dbReference type="ARBA" id="ARBA00022448"/>
    </source>
</evidence>
<reference evidence="15 16" key="1">
    <citation type="submission" date="2018-12" db="EMBL/GenBank/DDBJ databases">
        <title>Venturia inaequalis Genome Resource.</title>
        <authorList>
            <person name="Lichtner F.J."/>
        </authorList>
    </citation>
    <scope>NUCLEOTIDE SEQUENCE [LARGE SCALE GENOMIC DNA]</scope>
    <source>
        <strain evidence="15 16">120213</strain>
        <strain evidence="13">Bline_iso_100314</strain>
        <strain evidence="14 17">DMI_063113</strain>
    </source>
</reference>
<evidence type="ECO:0000256" key="3">
    <source>
        <dbReference type="ARBA" id="ARBA00022468"/>
    </source>
</evidence>
<dbReference type="Gene3D" id="1.10.472.80">
    <property type="entry name" value="Ypt/Rab-GAP domain of gyp1p, domain 3"/>
    <property type="match status" value="1"/>
</dbReference>